<evidence type="ECO:0000313" key="3">
    <source>
        <dbReference type="Proteomes" id="UP000783742"/>
    </source>
</evidence>
<sequence>MAFKPRQYSETGVYHIYARGNNKEIIFKDDDDKEKYIKLIIQSKKRLGFQIYAYAIMDNHLHILLKIENDKLSKAMQIIQQSYTQYYNKKYNHVGRVFQSRFKSKPCKDDIYLLDLIKYIHRNPIEAGLGIKYVNKYTSHKNYLADKDEVCDSDYLLYIFDENREKAREEYMKFLDMPYKYSGKDIYL</sequence>
<dbReference type="PANTHER" id="PTHR34322:SF2">
    <property type="entry name" value="TRANSPOSASE IS200-LIKE DOMAIN-CONTAINING PROTEIN"/>
    <property type="match status" value="1"/>
</dbReference>
<feature type="domain" description="Transposase IS200-like" evidence="1">
    <location>
        <begin position="9"/>
        <end position="123"/>
    </location>
</feature>
<name>A0ABS6FIB2_9FIRM</name>
<keyword evidence="3" id="KW-1185">Reference proteome</keyword>
<dbReference type="InterPro" id="IPR002686">
    <property type="entry name" value="Transposase_17"/>
</dbReference>
<comment type="caution">
    <text evidence="2">The sequence shown here is derived from an EMBL/GenBank/DDBJ whole genome shotgun (WGS) entry which is preliminary data.</text>
</comment>
<proteinExistence type="predicted"/>
<dbReference type="Pfam" id="PF01797">
    <property type="entry name" value="Y1_Tnp"/>
    <property type="match status" value="1"/>
</dbReference>
<dbReference type="PANTHER" id="PTHR34322">
    <property type="entry name" value="TRANSPOSASE, Y1_TNP DOMAIN-CONTAINING"/>
    <property type="match status" value="1"/>
</dbReference>
<dbReference type="RefSeq" id="WP_216549741.1">
    <property type="nucleotide sequence ID" value="NZ_JAHLQO010000005.1"/>
</dbReference>
<dbReference type="Proteomes" id="UP000783742">
    <property type="component" value="Unassembled WGS sequence"/>
</dbReference>
<reference evidence="2 3" key="1">
    <citation type="submission" date="2021-06" db="EMBL/GenBank/DDBJ databases">
        <authorList>
            <person name="Sun Q."/>
            <person name="Li D."/>
        </authorList>
    </citation>
    <scope>NUCLEOTIDE SEQUENCE [LARGE SCALE GENOMIC DNA]</scope>
    <source>
        <strain evidence="2 3">MSJ-1</strain>
    </source>
</reference>
<accession>A0ABS6FIB2</accession>
<dbReference type="EMBL" id="JAHLQO010000005">
    <property type="protein sequence ID" value="MBU5669909.1"/>
    <property type="molecule type" value="Genomic_DNA"/>
</dbReference>
<organism evidence="2 3">
    <name type="scientific">Peptoniphilus ovalis</name>
    <dbReference type="NCBI Taxonomy" id="2841503"/>
    <lineage>
        <taxon>Bacteria</taxon>
        <taxon>Bacillati</taxon>
        <taxon>Bacillota</taxon>
        <taxon>Tissierellia</taxon>
        <taxon>Tissierellales</taxon>
        <taxon>Peptoniphilaceae</taxon>
        <taxon>Peptoniphilus</taxon>
    </lineage>
</organism>
<dbReference type="SMART" id="SM01321">
    <property type="entry name" value="Y1_Tnp"/>
    <property type="match status" value="1"/>
</dbReference>
<protein>
    <submittedName>
        <fullName evidence="2">Transposase</fullName>
    </submittedName>
</protein>
<evidence type="ECO:0000259" key="1">
    <source>
        <dbReference type="SMART" id="SM01321"/>
    </source>
</evidence>
<evidence type="ECO:0000313" key="2">
    <source>
        <dbReference type="EMBL" id="MBU5669909.1"/>
    </source>
</evidence>
<gene>
    <name evidence="2" type="ORF">KQI68_08690</name>
</gene>